<proteinExistence type="predicted"/>
<keyword evidence="4" id="KW-1185">Reference proteome</keyword>
<dbReference type="Pfam" id="PF01361">
    <property type="entry name" value="Tautomerase"/>
    <property type="match status" value="1"/>
</dbReference>
<keyword evidence="1" id="KW-0413">Isomerase</keyword>
<evidence type="ECO:0000313" key="4">
    <source>
        <dbReference type="Proteomes" id="UP000440004"/>
    </source>
</evidence>
<accession>A0A6A7K8K4</accession>
<comment type="caution">
    <text evidence="3">The sequence shown here is derived from an EMBL/GenBank/DDBJ whole genome shotgun (WGS) entry which is preliminary data.</text>
</comment>
<reference evidence="3 4" key="1">
    <citation type="submission" date="2019-10" db="EMBL/GenBank/DDBJ databases">
        <title>Alkalibaculum tamaniensis sp.nov., a new alkaliphilic acetogen, isolated on methoxylated aromatics from a mud volcano.</title>
        <authorList>
            <person name="Khomyakova M.A."/>
            <person name="Merkel A.Y."/>
            <person name="Bonch-Osmolovskaya E.A."/>
            <person name="Slobodkin A.I."/>
        </authorList>
    </citation>
    <scope>NUCLEOTIDE SEQUENCE [LARGE SCALE GENOMIC DNA]</scope>
    <source>
        <strain evidence="3 4">M08DMB</strain>
    </source>
</reference>
<dbReference type="EMBL" id="WHNX01000009">
    <property type="protein sequence ID" value="MPW25651.1"/>
    <property type="molecule type" value="Genomic_DNA"/>
</dbReference>
<evidence type="ECO:0000256" key="1">
    <source>
        <dbReference type="ARBA" id="ARBA00023235"/>
    </source>
</evidence>
<dbReference type="AlphaFoldDB" id="A0A6A7K8K4"/>
<organism evidence="3 4">
    <name type="scientific">Alkalibaculum sporogenes</name>
    <dbReference type="NCBI Taxonomy" id="2655001"/>
    <lineage>
        <taxon>Bacteria</taxon>
        <taxon>Bacillati</taxon>
        <taxon>Bacillota</taxon>
        <taxon>Clostridia</taxon>
        <taxon>Eubacteriales</taxon>
        <taxon>Eubacteriaceae</taxon>
        <taxon>Alkalibaculum</taxon>
    </lineage>
</organism>
<name>A0A6A7K8K4_9FIRM</name>
<evidence type="ECO:0000313" key="3">
    <source>
        <dbReference type="EMBL" id="MPW25651.1"/>
    </source>
</evidence>
<sequence length="62" mass="6895">MPVITVEGSQMTKEVKALLVKELVTKASEVMNIPEQAFVTLIRENDFDNIGNGTSLLSERMK</sequence>
<dbReference type="Gene3D" id="3.30.429.10">
    <property type="entry name" value="Macrophage Migration Inhibitory Factor"/>
    <property type="match status" value="1"/>
</dbReference>
<dbReference type="InterPro" id="IPR014347">
    <property type="entry name" value="Tautomerase/MIF_sf"/>
</dbReference>
<dbReference type="RefSeq" id="WP_152803324.1">
    <property type="nucleotide sequence ID" value="NZ_WHNX01000009.1"/>
</dbReference>
<dbReference type="NCBIfam" id="NF041920">
    <property type="entry name" value="DmpI"/>
    <property type="match status" value="1"/>
</dbReference>
<dbReference type="InterPro" id="IPR004370">
    <property type="entry name" value="4-OT-like_dom"/>
</dbReference>
<protein>
    <submittedName>
        <fullName evidence="3">4-oxalocrotonate tautomerase</fullName>
    </submittedName>
</protein>
<gene>
    <name evidence="3" type="ORF">GC105_07595</name>
</gene>
<evidence type="ECO:0000259" key="2">
    <source>
        <dbReference type="Pfam" id="PF01361"/>
    </source>
</evidence>
<feature type="domain" description="4-oxalocrotonate tautomerase-like" evidence="2">
    <location>
        <begin position="2"/>
        <end position="53"/>
    </location>
</feature>
<dbReference type="SUPFAM" id="SSF55331">
    <property type="entry name" value="Tautomerase/MIF"/>
    <property type="match status" value="1"/>
</dbReference>
<dbReference type="GO" id="GO:0016853">
    <property type="term" value="F:isomerase activity"/>
    <property type="evidence" value="ECO:0007669"/>
    <property type="project" value="UniProtKB-KW"/>
</dbReference>
<dbReference type="Proteomes" id="UP000440004">
    <property type="component" value="Unassembled WGS sequence"/>
</dbReference>